<evidence type="ECO:0000313" key="4">
    <source>
        <dbReference type="Proteomes" id="UP001297600"/>
    </source>
</evidence>
<proteinExistence type="predicted"/>
<gene>
    <name evidence="3" type="ORF">MAF45_00540</name>
</gene>
<dbReference type="EMBL" id="JAKNCT010000001">
    <property type="protein sequence ID" value="MCG5029945.1"/>
    <property type="molecule type" value="Genomic_DNA"/>
</dbReference>
<accession>A0ABS9MMU8</accession>
<reference evidence="3 4" key="1">
    <citation type="submission" date="2022-02" db="EMBL/GenBank/DDBJ databases">
        <title>Mesosutterella porci, a novel member of the family Sutterellaceae from pig feces.</title>
        <authorList>
            <person name="Wylensek D."/>
            <person name="Clavel T."/>
        </authorList>
    </citation>
    <scope>NUCLEOTIDE SEQUENCE [LARGE SCALE GENOMIC DNA]</scope>
    <source>
        <strain evidence="4">oilRF-744-wt-GAM-9</strain>
    </source>
</reference>
<keyword evidence="2" id="KW-0472">Membrane</keyword>
<dbReference type="RefSeq" id="WP_237977601.1">
    <property type="nucleotide sequence ID" value="NZ_JAKNCT010000001.1"/>
</dbReference>
<feature type="transmembrane region" description="Helical" evidence="2">
    <location>
        <begin position="103"/>
        <end position="123"/>
    </location>
</feature>
<organism evidence="3 4">
    <name type="scientific">Mesosutterella porci</name>
    <dbReference type="NCBI Taxonomy" id="2915351"/>
    <lineage>
        <taxon>Bacteria</taxon>
        <taxon>Pseudomonadati</taxon>
        <taxon>Pseudomonadota</taxon>
        <taxon>Betaproteobacteria</taxon>
        <taxon>Burkholderiales</taxon>
        <taxon>Sutterellaceae</taxon>
        <taxon>Mesosutterella</taxon>
    </lineage>
</organism>
<feature type="region of interest" description="Disordered" evidence="1">
    <location>
        <begin position="139"/>
        <end position="176"/>
    </location>
</feature>
<protein>
    <submittedName>
        <fullName evidence="3">DUF805 domain-containing protein</fullName>
    </submittedName>
</protein>
<keyword evidence="2" id="KW-0812">Transmembrane</keyword>
<feature type="transmembrane region" description="Helical" evidence="2">
    <location>
        <begin position="78"/>
        <end position="97"/>
    </location>
</feature>
<name>A0ABS9MMU8_9BURK</name>
<keyword evidence="2" id="KW-1133">Transmembrane helix</keyword>
<dbReference type="Proteomes" id="UP001297600">
    <property type="component" value="Unassembled WGS sequence"/>
</dbReference>
<evidence type="ECO:0000256" key="2">
    <source>
        <dbReference type="SAM" id="Phobius"/>
    </source>
</evidence>
<feature type="transmembrane region" description="Helical" evidence="2">
    <location>
        <begin position="30"/>
        <end position="47"/>
    </location>
</feature>
<feature type="transmembrane region" description="Helical" evidence="2">
    <location>
        <begin position="53"/>
        <end position="71"/>
    </location>
</feature>
<sequence>MTREKTLWELYKSGLTKYFDFRSRSTRKEFWVFVLATQMTVVILTAIDPLLGTVAAILAFVPTISVTARRLHDRGYSGWWIALPYGLIFVGTALLSTEDEQTYRTASTILEATGLLALIWIWVQSFMRSFPHENPWGPVPDNLKRSAGPAPDDLKNLRGAPLEGHGPDSNLRPPKP</sequence>
<evidence type="ECO:0000313" key="3">
    <source>
        <dbReference type="EMBL" id="MCG5029945.1"/>
    </source>
</evidence>
<keyword evidence="4" id="KW-1185">Reference proteome</keyword>
<evidence type="ECO:0000256" key="1">
    <source>
        <dbReference type="SAM" id="MobiDB-lite"/>
    </source>
</evidence>
<dbReference type="Pfam" id="PF05656">
    <property type="entry name" value="DUF805"/>
    <property type="match status" value="1"/>
</dbReference>
<dbReference type="PANTHER" id="PTHR34980">
    <property type="entry name" value="INNER MEMBRANE PROTEIN-RELATED-RELATED"/>
    <property type="match status" value="1"/>
</dbReference>
<dbReference type="PANTHER" id="PTHR34980:SF2">
    <property type="entry name" value="INNER MEMBRANE PROTEIN YHAH-RELATED"/>
    <property type="match status" value="1"/>
</dbReference>
<dbReference type="InterPro" id="IPR008523">
    <property type="entry name" value="DUF805"/>
</dbReference>
<comment type="caution">
    <text evidence="3">The sequence shown here is derived from an EMBL/GenBank/DDBJ whole genome shotgun (WGS) entry which is preliminary data.</text>
</comment>